<evidence type="ECO:0000313" key="2">
    <source>
        <dbReference type="Proteomes" id="UP000070675"/>
    </source>
</evidence>
<name>A0A133XQR9_9ACTN</name>
<dbReference type="AlphaFoldDB" id="A0A133XQR9"/>
<comment type="caution">
    <text evidence="1">The sequence shown here is derived from an EMBL/GenBank/DDBJ whole genome shotgun (WGS) entry which is preliminary data.</text>
</comment>
<protein>
    <submittedName>
        <fullName evidence="1">YjcQ protein</fullName>
    </submittedName>
</protein>
<dbReference type="EMBL" id="LSCR01000040">
    <property type="protein sequence ID" value="KXB33271.1"/>
    <property type="molecule type" value="Genomic_DNA"/>
</dbReference>
<evidence type="ECO:0000313" key="1">
    <source>
        <dbReference type="EMBL" id="KXB33271.1"/>
    </source>
</evidence>
<dbReference type="PATRIC" id="fig|1393034.3.peg.1212"/>
<proteinExistence type="predicted"/>
<dbReference type="InterPro" id="IPR036390">
    <property type="entry name" value="WH_DNA-bd_sf"/>
</dbReference>
<dbReference type="RefSeq" id="WP_066306214.1">
    <property type="nucleotide sequence ID" value="NZ_KQ959516.1"/>
</dbReference>
<accession>A0A133XQR9</accession>
<keyword evidence="2" id="KW-1185">Reference proteome</keyword>
<dbReference type="STRING" id="1393034.HMPREF3192_01243"/>
<organism evidence="1 2">
    <name type="scientific">Atopobium deltae</name>
    <dbReference type="NCBI Taxonomy" id="1393034"/>
    <lineage>
        <taxon>Bacteria</taxon>
        <taxon>Bacillati</taxon>
        <taxon>Actinomycetota</taxon>
        <taxon>Coriobacteriia</taxon>
        <taxon>Coriobacteriales</taxon>
        <taxon>Atopobiaceae</taxon>
        <taxon>Atopobium</taxon>
    </lineage>
</organism>
<gene>
    <name evidence="1" type="ORF">HMPREF3192_01243</name>
</gene>
<dbReference type="InterPro" id="IPR036388">
    <property type="entry name" value="WH-like_DNA-bd_sf"/>
</dbReference>
<dbReference type="InterPro" id="IPR018597">
    <property type="entry name" value="Phage_Tuc2009_YjcQ"/>
</dbReference>
<reference evidence="2" key="1">
    <citation type="submission" date="2016-01" db="EMBL/GenBank/DDBJ databases">
        <authorList>
            <person name="Mitreva M."/>
            <person name="Pepin K.H."/>
            <person name="Mihindukulasuriya K.A."/>
            <person name="Fulton R."/>
            <person name="Fronick C."/>
            <person name="O'Laughlin M."/>
            <person name="Miner T."/>
            <person name="Herter B."/>
            <person name="Rosa B.A."/>
            <person name="Cordes M."/>
            <person name="Tomlinson C."/>
            <person name="Wollam A."/>
            <person name="Palsikar V.B."/>
            <person name="Mardis E.R."/>
            <person name="Wilson R.K."/>
        </authorList>
    </citation>
    <scope>NUCLEOTIDE SEQUENCE [LARGE SCALE GENOMIC DNA]</scope>
    <source>
        <strain evidence="2">DNF00019</strain>
    </source>
</reference>
<dbReference type="SUPFAM" id="SSF46785">
    <property type="entry name" value="Winged helix' DNA-binding domain"/>
    <property type="match status" value="1"/>
</dbReference>
<dbReference type="Gene3D" id="1.10.10.10">
    <property type="entry name" value="Winged helix-like DNA-binding domain superfamily/Winged helix DNA-binding domain"/>
    <property type="match status" value="1"/>
</dbReference>
<dbReference type="Pfam" id="PF09639">
    <property type="entry name" value="YjcQ"/>
    <property type="match status" value="1"/>
</dbReference>
<sequence>MLKTLQKATDYDEGADPDSLSAQALGISSNRLKALWHMLSQEGYVECVDVGSFQNGGLTWSKRRTITIKGLEYLCENSLMKKAALAEKGIVAELYC</sequence>
<dbReference type="Proteomes" id="UP000070675">
    <property type="component" value="Unassembled WGS sequence"/>
</dbReference>